<dbReference type="STRING" id="1003.SAMN04488541_10917"/>
<dbReference type="Gene3D" id="3.40.1580.10">
    <property type="entry name" value="SMI1/KNR4-like"/>
    <property type="match status" value="1"/>
</dbReference>
<organism evidence="1 2">
    <name type="scientific">Thermoflexibacter ruber</name>
    <dbReference type="NCBI Taxonomy" id="1003"/>
    <lineage>
        <taxon>Bacteria</taxon>
        <taxon>Pseudomonadati</taxon>
        <taxon>Bacteroidota</taxon>
        <taxon>Cytophagia</taxon>
        <taxon>Cytophagales</taxon>
        <taxon>Thermoflexibacteraceae</taxon>
        <taxon>Thermoflexibacter</taxon>
    </lineage>
</organism>
<dbReference type="Proteomes" id="UP000199513">
    <property type="component" value="Unassembled WGS sequence"/>
</dbReference>
<evidence type="ECO:0000313" key="2">
    <source>
        <dbReference type="Proteomes" id="UP000199513"/>
    </source>
</evidence>
<dbReference type="EMBL" id="FONY01000091">
    <property type="protein sequence ID" value="SFF62758.1"/>
    <property type="molecule type" value="Genomic_DNA"/>
</dbReference>
<name>A0A1I2K8Y5_9BACT</name>
<dbReference type="SUPFAM" id="SSF160631">
    <property type="entry name" value="SMI1/KNR4-like"/>
    <property type="match status" value="1"/>
</dbReference>
<gene>
    <name evidence="1" type="ORF">SAMN04488541_10917</name>
</gene>
<sequence length="174" mass="20614">MKKILEQIKDLSLQYPHKVTLYPPADNALIKSYEKLLNVVFDEQLLQLYLFSNGISLMDYCISGFKNRKLIDFFNLNYSLWEGNLLLKEKFISFMITSKGDNFGLIYESNQKTYVVGYINNIYSQDYLIVGNSIEDFFTKFLHKISYILSVNEKDNYIEYIDDEFLPIDIRSWQ</sequence>
<proteinExistence type="predicted"/>
<dbReference type="InterPro" id="IPR037883">
    <property type="entry name" value="Knr4/Smi1-like_sf"/>
</dbReference>
<reference evidence="1 2" key="1">
    <citation type="submission" date="2016-10" db="EMBL/GenBank/DDBJ databases">
        <authorList>
            <person name="de Groot N.N."/>
        </authorList>
    </citation>
    <scope>NUCLEOTIDE SEQUENCE [LARGE SCALE GENOMIC DNA]</scope>
    <source>
        <strain>GEY</strain>
        <strain evidence="2">DSM 9560</strain>
    </source>
</reference>
<keyword evidence="2" id="KW-1185">Reference proteome</keyword>
<evidence type="ECO:0008006" key="3">
    <source>
        <dbReference type="Google" id="ProtNLM"/>
    </source>
</evidence>
<dbReference type="OrthoDB" id="1149162at2"/>
<dbReference type="AlphaFoldDB" id="A0A1I2K8Y5"/>
<dbReference type="RefSeq" id="WP_143091080.1">
    <property type="nucleotide sequence ID" value="NZ_FONY01000091.1"/>
</dbReference>
<protein>
    <recommendedName>
        <fullName evidence="3">SMI1 / KNR4 family (SUKH-1)</fullName>
    </recommendedName>
</protein>
<accession>A0A1I2K8Y5</accession>
<evidence type="ECO:0000313" key="1">
    <source>
        <dbReference type="EMBL" id="SFF62758.1"/>
    </source>
</evidence>